<gene>
    <name evidence="2" type="ORF">M438DRAFT_53528</name>
</gene>
<dbReference type="AlphaFoldDB" id="A0A074XB16"/>
<evidence type="ECO:0000313" key="3">
    <source>
        <dbReference type="Proteomes" id="UP000030706"/>
    </source>
</evidence>
<sequence length="64" mass="7434">MQHQLKEKTIRVSRNKGTSRKNIHHATHESGRRCCARNKTKVVLYVEKQNCRSSRPVTVQASLF</sequence>
<proteinExistence type="predicted"/>
<dbReference type="GeneID" id="40752473"/>
<feature type="compositionally biased region" description="Basic and acidic residues" evidence="1">
    <location>
        <begin position="1"/>
        <end position="10"/>
    </location>
</feature>
<keyword evidence="3" id="KW-1185">Reference proteome</keyword>
<dbReference type="Proteomes" id="UP000030706">
    <property type="component" value="Unassembled WGS sequence"/>
</dbReference>
<accession>A0A074XB16</accession>
<dbReference type="RefSeq" id="XP_029758735.1">
    <property type="nucleotide sequence ID" value="XM_029910167.1"/>
</dbReference>
<name>A0A074XB16_AURPU</name>
<feature type="region of interest" description="Disordered" evidence="1">
    <location>
        <begin position="1"/>
        <end position="32"/>
    </location>
</feature>
<dbReference type="HOGENOM" id="CLU_2867293_0_0_1"/>
<evidence type="ECO:0000313" key="2">
    <source>
        <dbReference type="EMBL" id="KEQ82548.1"/>
    </source>
</evidence>
<evidence type="ECO:0000256" key="1">
    <source>
        <dbReference type="SAM" id="MobiDB-lite"/>
    </source>
</evidence>
<reference evidence="2 3" key="1">
    <citation type="journal article" date="2014" name="BMC Genomics">
        <title>Genome sequencing of four Aureobasidium pullulans varieties: biotechnological potential, stress tolerance, and description of new species.</title>
        <authorList>
            <person name="Gostin Ar C."/>
            <person name="Ohm R.A."/>
            <person name="Kogej T."/>
            <person name="Sonjak S."/>
            <person name="Turk M."/>
            <person name="Zajc J."/>
            <person name="Zalar P."/>
            <person name="Grube M."/>
            <person name="Sun H."/>
            <person name="Han J."/>
            <person name="Sharma A."/>
            <person name="Chiniquy J."/>
            <person name="Ngan C.Y."/>
            <person name="Lipzen A."/>
            <person name="Barry K."/>
            <person name="Grigoriev I.V."/>
            <person name="Gunde-Cimerman N."/>
        </authorList>
    </citation>
    <scope>NUCLEOTIDE SEQUENCE [LARGE SCALE GENOMIC DNA]</scope>
    <source>
        <strain evidence="2 3">EXF-150</strain>
    </source>
</reference>
<dbReference type="EMBL" id="KL584987">
    <property type="protein sequence ID" value="KEQ82548.1"/>
    <property type="molecule type" value="Genomic_DNA"/>
</dbReference>
<feature type="compositionally biased region" description="Basic residues" evidence="1">
    <location>
        <begin position="11"/>
        <end position="25"/>
    </location>
</feature>
<organism evidence="2 3">
    <name type="scientific">Aureobasidium pullulans EXF-150</name>
    <dbReference type="NCBI Taxonomy" id="1043002"/>
    <lineage>
        <taxon>Eukaryota</taxon>
        <taxon>Fungi</taxon>
        <taxon>Dikarya</taxon>
        <taxon>Ascomycota</taxon>
        <taxon>Pezizomycotina</taxon>
        <taxon>Dothideomycetes</taxon>
        <taxon>Dothideomycetidae</taxon>
        <taxon>Dothideales</taxon>
        <taxon>Saccotheciaceae</taxon>
        <taxon>Aureobasidium</taxon>
    </lineage>
</organism>
<protein>
    <submittedName>
        <fullName evidence="2">Uncharacterized protein</fullName>
    </submittedName>
</protein>